<evidence type="ECO:0000259" key="2">
    <source>
        <dbReference type="Pfam" id="PF03313"/>
    </source>
</evidence>
<dbReference type="PANTHER" id="PTHR30501:SF2">
    <property type="entry name" value="UPF0597 PROTEIN YHAM"/>
    <property type="match status" value="1"/>
</dbReference>
<organism evidence="3 4">
    <name type="scientific">Youngiibacter multivorans</name>
    <dbReference type="NCBI Taxonomy" id="937251"/>
    <lineage>
        <taxon>Bacteria</taxon>
        <taxon>Bacillati</taxon>
        <taxon>Bacillota</taxon>
        <taxon>Clostridia</taxon>
        <taxon>Eubacteriales</taxon>
        <taxon>Clostridiaceae</taxon>
        <taxon>Youngiibacter</taxon>
    </lineage>
</organism>
<protein>
    <recommendedName>
        <fullName evidence="1">UPF0597 protein J2Z34_002938</fullName>
    </recommendedName>
</protein>
<gene>
    <name evidence="3" type="ORF">J2Z34_002938</name>
</gene>
<evidence type="ECO:0000313" key="4">
    <source>
        <dbReference type="Proteomes" id="UP001519271"/>
    </source>
</evidence>
<sequence>MQKENNFLSILKSEMILALGCTEPISIAYAASKARDVLGVFPEKINVTCSGNIVKNVKGVTVPNSGGLKGIDIAAVLGVVAGNSKLELEVLSNIEADDISKANKLIEEGFFSFNLNENVENLYIKATVYSNNHSAEVTILNQHTFISEIKYDNEIIYRNNSIDYGNRTIDKSTLNVKDILEFADSVKLSEIEELIQKQIKYNSNIANEGINNCYGASVGKTLIDLFGNSIEVRAKAKAAAGSDARMGGCPLPVVIISGSGNQGMTVSIPVIEYAHEYNVDTEKLLRSLVVANLLAIHIKRFIGRLSAFCGAVSAACGAGAAITYMSGGDFEKVSMTITNILANVSGIICDGAKPSCAAKIASAVDAAILAHNMSMRGLTFQSGDGIVKDNIEETIQSIGHVARVGMKDTDKEILNIMIGKVSLGESSIGYFNYDDNLISSCN</sequence>
<comment type="similarity">
    <text evidence="1">Belongs to the UPF0597 family.</text>
</comment>
<name>A0ABS4G788_9CLOT</name>
<proteinExistence type="inferred from homology"/>
<accession>A0ABS4G788</accession>
<dbReference type="Proteomes" id="UP001519271">
    <property type="component" value="Unassembled WGS sequence"/>
</dbReference>
<dbReference type="HAMAP" id="MF_01845">
    <property type="entry name" value="UPF0597"/>
    <property type="match status" value="1"/>
</dbReference>
<evidence type="ECO:0000313" key="3">
    <source>
        <dbReference type="EMBL" id="MBP1920427.1"/>
    </source>
</evidence>
<dbReference type="PANTHER" id="PTHR30501">
    <property type="entry name" value="UPF0597 PROTEIN YHAM"/>
    <property type="match status" value="1"/>
</dbReference>
<dbReference type="Pfam" id="PF03313">
    <property type="entry name" value="SDH_alpha"/>
    <property type="match status" value="1"/>
</dbReference>
<dbReference type="InterPro" id="IPR021144">
    <property type="entry name" value="UPF0597"/>
</dbReference>
<comment type="caution">
    <text evidence="3">The sequence shown here is derived from an EMBL/GenBank/DDBJ whole genome shotgun (WGS) entry which is preliminary data.</text>
</comment>
<dbReference type="PIRSF" id="PIRSF006054">
    <property type="entry name" value="UCP006054"/>
    <property type="match status" value="1"/>
</dbReference>
<feature type="domain" description="Serine dehydratase-like alpha subunit" evidence="2">
    <location>
        <begin position="132"/>
        <end position="415"/>
    </location>
</feature>
<reference evidence="3 4" key="1">
    <citation type="submission" date="2021-03" db="EMBL/GenBank/DDBJ databases">
        <title>Genomic Encyclopedia of Type Strains, Phase IV (KMG-IV): sequencing the most valuable type-strain genomes for metagenomic binning, comparative biology and taxonomic classification.</title>
        <authorList>
            <person name="Goeker M."/>
        </authorList>
    </citation>
    <scope>NUCLEOTIDE SEQUENCE [LARGE SCALE GENOMIC DNA]</scope>
    <source>
        <strain evidence="3 4">DSM 6139</strain>
    </source>
</reference>
<dbReference type="EMBL" id="JAGGKC010000029">
    <property type="protein sequence ID" value="MBP1920427.1"/>
    <property type="molecule type" value="Genomic_DNA"/>
</dbReference>
<evidence type="ECO:0000256" key="1">
    <source>
        <dbReference type="HAMAP-Rule" id="MF_01845"/>
    </source>
</evidence>
<dbReference type="InterPro" id="IPR005130">
    <property type="entry name" value="Ser_deHydtase-like_asu"/>
</dbReference>
<keyword evidence="4" id="KW-1185">Reference proteome</keyword>